<feature type="binding site" description="axial binding residue" evidence="5">
    <location>
        <position position="215"/>
    </location>
    <ligand>
        <name>heme b</name>
        <dbReference type="ChEBI" id="CHEBI:60344"/>
    </ligand>
    <ligandPart>
        <name>Fe</name>
        <dbReference type="ChEBI" id="CHEBI:18248"/>
    </ligandPart>
</feature>
<dbReference type="FunFam" id="1.10.640.10:FF:000003">
    <property type="entry name" value="chorion peroxidase"/>
    <property type="match status" value="1"/>
</dbReference>
<dbReference type="EMBL" id="JH431968">
    <property type="status" value="NOT_ANNOTATED_CDS"/>
    <property type="molecule type" value="Genomic_DNA"/>
</dbReference>
<dbReference type="AlphaFoldDB" id="T1J925"/>
<dbReference type="GO" id="GO:0006979">
    <property type="term" value="P:response to oxidative stress"/>
    <property type="evidence" value="ECO:0007669"/>
    <property type="project" value="InterPro"/>
</dbReference>
<organism evidence="6 7">
    <name type="scientific">Strigamia maritima</name>
    <name type="common">European centipede</name>
    <name type="synonym">Geophilus maritimus</name>
    <dbReference type="NCBI Taxonomy" id="126957"/>
    <lineage>
        <taxon>Eukaryota</taxon>
        <taxon>Metazoa</taxon>
        <taxon>Ecdysozoa</taxon>
        <taxon>Arthropoda</taxon>
        <taxon>Myriapoda</taxon>
        <taxon>Chilopoda</taxon>
        <taxon>Pleurostigmophora</taxon>
        <taxon>Geophilomorpha</taxon>
        <taxon>Linotaeniidae</taxon>
        <taxon>Strigamia</taxon>
    </lineage>
</organism>
<dbReference type="STRING" id="126957.T1J925"/>
<evidence type="ECO:0000256" key="2">
    <source>
        <dbReference type="ARBA" id="ARBA00022525"/>
    </source>
</evidence>
<keyword evidence="4" id="KW-0732">Signal</keyword>
<dbReference type="EnsemblMetazoa" id="SMAR010216-RA">
    <property type="protein sequence ID" value="SMAR010216-PA"/>
    <property type="gene ID" value="SMAR010216"/>
</dbReference>
<proteinExistence type="predicted"/>
<evidence type="ECO:0000256" key="1">
    <source>
        <dbReference type="ARBA" id="ARBA00004613"/>
    </source>
</evidence>
<keyword evidence="3" id="KW-0560">Oxidoreductase</keyword>
<comment type="subcellular location">
    <subcellularLocation>
        <location evidence="1">Secreted</location>
    </subcellularLocation>
</comment>
<evidence type="ECO:0000256" key="5">
    <source>
        <dbReference type="PIRSR" id="PIRSR619791-2"/>
    </source>
</evidence>
<dbReference type="PANTHER" id="PTHR11475:SF109">
    <property type="entry name" value="CHORION PEROXIDASE-LIKE PROTEIN"/>
    <property type="match status" value="1"/>
</dbReference>
<sequence length="454" mass="52105">MHPECLAIKIPLDDSFYSKHNQTCMEFVRSSPAPLEGCTLGTNLKYVYGSSDKQANVLRAHKHENPSGLLSVQEIGFRQSLLPYSPESQPDECRDASTGNKYCFRAGDKRVNEQPGLSSMHTLWVREHNRVARELASLNPHWNDEHLYEESRRIIIAEMQHITYNEFLPVLLGPTIMKLFALQLEEKSNYYWGYDSDLDASMANVFGSAAFRFGHSLVPQSMQRSDKFYNVIESDIELSNEMMSPKILHNFGAIDRLLLGMVSQETQQRDEFISDQLTNHLFQNKVHSYGMDLIALNIQRGRDHGLPSYIKWRDYCGLRRPKNFSDLEGLLNVNTLRRLEKIYEYVEDVDLFPGGMAEKPVVGGLVGPTFACLIGQVFQILRKGDRFWYENGNFAAAFTIPQLEALRKSSLARILCDNLDDVESFQLRVMKAAKKTRFLDFIIFVVDLYFSNPR</sequence>
<dbReference type="CDD" id="cd09823">
    <property type="entry name" value="peroxinectin_like"/>
    <property type="match status" value="1"/>
</dbReference>
<keyword evidence="5" id="KW-0479">Metal-binding</keyword>
<dbReference type="PRINTS" id="PR00457">
    <property type="entry name" value="ANPEROXIDASE"/>
</dbReference>
<keyword evidence="5" id="KW-0408">Iron</keyword>
<dbReference type="Proteomes" id="UP000014500">
    <property type="component" value="Unassembled WGS sequence"/>
</dbReference>
<dbReference type="Gene3D" id="1.10.640.10">
    <property type="entry name" value="Haem peroxidase domain superfamily, animal type"/>
    <property type="match status" value="1"/>
</dbReference>
<keyword evidence="5" id="KW-0349">Heme</keyword>
<reference evidence="6" key="2">
    <citation type="submission" date="2015-02" db="UniProtKB">
        <authorList>
            <consortium name="EnsemblMetazoa"/>
        </authorList>
    </citation>
    <scope>IDENTIFICATION</scope>
</reference>
<dbReference type="Pfam" id="PF03098">
    <property type="entry name" value="An_peroxidase"/>
    <property type="match status" value="1"/>
</dbReference>
<dbReference type="OMA" id="RLVIAEW"/>
<reference evidence="7" key="1">
    <citation type="submission" date="2011-05" db="EMBL/GenBank/DDBJ databases">
        <authorList>
            <person name="Richards S.R."/>
            <person name="Qu J."/>
            <person name="Jiang H."/>
            <person name="Jhangiani S.N."/>
            <person name="Agravi P."/>
            <person name="Goodspeed R."/>
            <person name="Gross S."/>
            <person name="Mandapat C."/>
            <person name="Jackson L."/>
            <person name="Mathew T."/>
            <person name="Pu L."/>
            <person name="Thornton R."/>
            <person name="Saada N."/>
            <person name="Wilczek-Boney K.B."/>
            <person name="Lee S."/>
            <person name="Kovar C."/>
            <person name="Wu Y."/>
            <person name="Scherer S.E."/>
            <person name="Worley K.C."/>
            <person name="Muzny D.M."/>
            <person name="Gibbs R."/>
        </authorList>
    </citation>
    <scope>NUCLEOTIDE SEQUENCE</scope>
    <source>
        <strain evidence="7">Brora</strain>
    </source>
</reference>
<dbReference type="GO" id="GO:0005576">
    <property type="term" value="C:extracellular region"/>
    <property type="evidence" value="ECO:0007669"/>
    <property type="project" value="UniProtKB-SubCell"/>
</dbReference>
<keyword evidence="3" id="KW-0575">Peroxidase</keyword>
<dbReference type="GO" id="GO:0020037">
    <property type="term" value="F:heme binding"/>
    <property type="evidence" value="ECO:0007669"/>
    <property type="project" value="InterPro"/>
</dbReference>
<protein>
    <submittedName>
        <fullName evidence="6">Uncharacterized protein</fullName>
    </submittedName>
</protein>
<accession>T1J925</accession>
<dbReference type="InterPro" id="IPR010255">
    <property type="entry name" value="Haem_peroxidase_sf"/>
</dbReference>
<dbReference type="GO" id="GO:0046872">
    <property type="term" value="F:metal ion binding"/>
    <property type="evidence" value="ECO:0007669"/>
    <property type="project" value="UniProtKB-KW"/>
</dbReference>
<dbReference type="PANTHER" id="PTHR11475">
    <property type="entry name" value="OXIDASE/PEROXIDASE"/>
    <property type="match status" value="1"/>
</dbReference>
<evidence type="ECO:0000256" key="4">
    <source>
        <dbReference type="ARBA" id="ARBA00022729"/>
    </source>
</evidence>
<dbReference type="InterPro" id="IPR019791">
    <property type="entry name" value="Haem_peroxidase_animal"/>
</dbReference>
<keyword evidence="7" id="KW-1185">Reference proteome</keyword>
<dbReference type="InterPro" id="IPR037120">
    <property type="entry name" value="Haem_peroxidase_sf_animal"/>
</dbReference>
<evidence type="ECO:0000313" key="7">
    <source>
        <dbReference type="Proteomes" id="UP000014500"/>
    </source>
</evidence>
<dbReference type="eggNOG" id="KOG2408">
    <property type="taxonomic scope" value="Eukaryota"/>
</dbReference>
<evidence type="ECO:0000313" key="6">
    <source>
        <dbReference type="EnsemblMetazoa" id="SMAR010216-PA"/>
    </source>
</evidence>
<dbReference type="GO" id="GO:0004601">
    <property type="term" value="F:peroxidase activity"/>
    <property type="evidence" value="ECO:0007669"/>
    <property type="project" value="UniProtKB-KW"/>
</dbReference>
<name>T1J925_STRMM</name>
<dbReference type="PhylomeDB" id="T1J925"/>
<evidence type="ECO:0000256" key="3">
    <source>
        <dbReference type="ARBA" id="ARBA00022559"/>
    </source>
</evidence>
<keyword evidence="2" id="KW-0964">Secreted</keyword>
<dbReference type="SUPFAM" id="SSF48113">
    <property type="entry name" value="Heme-dependent peroxidases"/>
    <property type="match status" value="1"/>
</dbReference>
<dbReference type="PROSITE" id="PS50292">
    <property type="entry name" value="PEROXIDASE_3"/>
    <property type="match status" value="1"/>
</dbReference>
<dbReference type="HOGENOM" id="CLU_006087_2_0_1"/>